<reference evidence="1" key="1">
    <citation type="submission" date="2023-10" db="EMBL/GenBank/DDBJ databases">
        <title>Genome assembly of Pristionchus species.</title>
        <authorList>
            <person name="Yoshida K."/>
            <person name="Sommer R.J."/>
        </authorList>
    </citation>
    <scope>NUCLEOTIDE SEQUENCE</scope>
    <source>
        <strain evidence="1">RS5133</strain>
    </source>
</reference>
<proteinExistence type="predicted"/>
<accession>A0AAV5WCM4</accession>
<feature type="non-terminal residue" evidence="1">
    <location>
        <position position="1"/>
    </location>
</feature>
<evidence type="ECO:0000313" key="2">
    <source>
        <dbReference type="Proteomes" id="UP001432322"/>
    </source>
</evidence>
<dbReference type="AlphaFoldDB" id="A0AAV5WCM4"/>
<name>A0AAV5WCM4_9BILA</name>
<protein>
    <submittedName>
        <fullName evidence="1">Uncharacterized protein</fullName>
    </submittedName>
</protein>
<evidence type="ECO:0000313" key="1">
    <source>
        <dbReference type="EMBL" id="GMT29636.1"/>
    </source>
</evidence>
<dbReference type="EMBL" id="BTSY01000005">
    <property type="protein sequence ID" value="GMT29636.1"/>
    <property type="molecule type" value="Genomic_DNA"/>
</dbReference>
<dbReference type="Proteomes" id="UP001432322">
    <property type="component" value="Unassembled WGS sequence"/>
</dbReference>
<gene>
    <name evidence="1" type="ORF">PFISCL1PPCAC_20933</name>
</gene>
<keyword evidence="2" id="KW-1185">Reference proteome</keyword>
<comment type="caution">
    <text evidence="1">The sequence shown here is derived from an EMBL/GenBank/DDBJ whole genome shotgun (WGS) entry which is preliminary data.</text>
</comment>
<organism evidence="1 2">
    <name type="scientific">Pristionchus fissidentatus</name>
    <dbReference type="NCBI Taxonomy" id="1538716"/>
    <lineage>
        <taxon>Eukaryota</taxon>
        <taxon>Metazoa</taxon>
        <taxon>Ecdysozoa</taxon>
        <taxon>Nematoda</taxon>
        <taxon>Chromadorea</taxon>
        <taxon>Rhabditida</taxon>
        <taxon>Rhabditina</taxon>
        <taxon>Diplogasteromorpha</taxon>
        <taxon>Diplogasteroidea</taxon>
        <taxon>Neodiplogasteridae</taxon>
        <taxon>Pristionchus</taxon>
    </lineage>
</organism>
<feature type="non-terminal residue" evidence="1">
    <location>
        <position position="92"/>
    </location>
</feature>
<sequence length="92" mass="10229">LLLLEYLHSNWKHLFFVGSSLHIVIELSIRAAHLSHSLSSLQWIPHERWGISLAGSASSRRSITHQGRPAANLTADPLAFNSLTSSTSQRMN</sequence>